<feature type="domain" description="SCP2" evidence="3">
    <location>
        <begin position="18"/>
        <end position="111"/>
    </location>
</feature>
<dbReference type="Pfam" id="PF02036">
    <property type="entry name" value="SCP2"/>
    <property type="match status" value="1"/>
</dbReference>
<proteinExistence type="inferred from homology"/>
<dbReference type="PANTHER" id="PTHR38693:SF1">
    <property type="entry name" value="UBIQUINONE BIOSYNTHESIS ACCESSORY FACTOR UBIJ"/>
    <property type="match status" value="1"/>
</dbReference>
<dbReference type="InterPro" id="IPR038989">
    <property type="entry name" value="UbiJ"/>
</dbReference>
<keyword evidence="4" id="KW-0830">Ubiquinone</keyword>
<evidence type="ECO:0000256" key="2">
    <source>
        <dbReference type="SAM" id="Coils"/>
    </source>
</evidence>
<dbReference type="EMBL" id="FOUO01000008">
    <property type="protein sequence ID" value="SFM52409.1"/>
    <property type="molecule type" value="Genomic_DNA"/>
</dbReference>
<protein>
    <recommendedName>
        <fullName evidence="1">Ubiquinone biosynthesis accessory factor UbiJ</fullName>
    </recommendedName>
</protein>
<dbReference type="GO" id="GO:0005737">
    <property type="term" value="C:cytoplasm"/>
    <property type="evidence" value="ECO:0007669"/>
    <property type="project" value="UniProtKB-SubCell"/>
</dbReference>
<dbReference type="HAMAP" id="MF_02215">
    <property type="entry name" value="UbiJ"/>
    <property type="match status" value="1"/>
</dbReference>
<keyword evidence="1" id="KW-0831">Ubiquinone biosynthesis</keyword>
<keyword evidence="5" id="KW-1185">Reference proteome</keyword>
<dbReference type="UniPathway" id="UPA00232"/>
<evidence type="ECO:0000259" key="3">
    <source>
        <dbReference type="Pfam" id="PF02036"/>
    </source>
</evidence>
<reference evidence="4 5" key="1">
    <citation type="submission" date="2016-10" db="EMBL/GenBank/DDBJ databases">
        <authorList>
            <person name="de Groot N.N."/>
        </authorList>
    </citation>
    <scope>NUCLEOTIDE SEQUENCE [LARGE SCALE GENOMIC DNA]</scope>
    <source>
        <strain evidence="4 5">DSM 4180</strain>
    </source>
</reference>
<dbReference type="InterPro" id="IPR036527">
    <property type="entry name" value="SCP2_sterol-bd_dom_sf"/>
</dbReference>
<dbReference type="AlphaFoldDB" id="A0A1I4RJI1"/>
<comment type="pathway">
    <text evidence="1">Cofactor biosynthesis; ubiquinone biosynthesis.</text>
</comment>
<dbReference type="InterPro" id="IPR003033">
    <property type="entry name" value="SCP2_sterol-bd_dom"/>
</dbReference>
<name>A0A1I4RJI1_ECTMO</name>
<dbReference type="RefSeq" id="WP_090485280.1">
    <property type="nucleotide sequence ID" value="NZ_FOUO01000008.1"/>
</dbReference>
<comment type="subcellular location">
    <subcellularLocation>
        <location evidence="1">Cytoplasm</location>
    </subcellularLocation>
</comment>
<dbReference type="Proteomes" id="UP000199556">
    <property type="component" value="Unassembled WGS sequence"/>
</dbReference>
<evidence type="ECO:0000256" key="1">
    <source>
        <dbReference type="HAMAP-Rule" id="MF_02215"/>
    </source>
</evidence>
<dbReference type="GO" id="GO:0006744">
    <property type="term" value="P:ubiquinone biosynthetic process"/>
    <property type="evidence" value="ECO:0007669"/>
    <property type="project" value="UniProtKB-UniRule"/>
</dbReference>
<keyword evidence="1" id="KW-0963">Cytoplasm</keyword>
<evidence type="ECO:0000313" key="4">
    <source>
        <dbReference type="EMBL" id="SFM52409.1"/>
    </source>
</evidence>
<comment type="function">
    <text evidence="1">Required for ubiquinone (coenzyme Q) biosynthesis. Binds hydrophobic ubiquinone biosynthetic intermediates via its SCP2 domain and is essential for the stability of the Ubi complex. May constitute a docking platform where Ubi enzymes assemble and access their SCP2-bound polyprenyl substrates.</text>
</comment>
<dbReference type="PANTHER" id="PTHR38693">
    <property type="entry name" value="UBIQUINONE BIOSYNTHESIS PROTEIN UBIJ"/>
    <property type="match status" value="1"/>
</dbReference>
<dbReference type="OrthoDB" id="9796077at2"/>
<keyword evidence="2" id="KW-0175">Coiled coil</keyword>
<comment type="similarity">
    <text evidence="1">Belongs to the UbiJ family.</text>
</comment>
<dbReference type="SUPFAM" id="SSF55718">
    <property type="entry name" value="SCP-like"/>
    <property type="match status" value="1"/>
</dbReference>
<accession>A0A1I4RJI1</accession>
<evidence type="ECO:0000313" key="5">
    <source>
        <dbReference type="Proteomes" id="UP000199556"/>
    </source>
</evidence>
<dbReference type="STRING" id="195064.SAMN05421721_10832"/>
<sequence length="204" mass="22076">MKTPPAPVTALLEAAIRRYLALDPNSRARLEALGTGVVALHITGIDLTLHFIPGDGFLQVSGRYDGEPDAHIAASPLTLARLLSDDPGAPLPETVTLVGDVELARRLNDLLRGVDLHWEDLLARLVGEAGAQRVRRGLCGLRARWHRARDGVQGRVGEQLRGGPLAGRAEVEAYMDAVDRLRSDTDRLEARIRRLEGNRPGGGV</sequence>
<organism evidence="4 5">
    <name type="scientific">Ectothiorhodospira mobilis</name>
    <dbReference type="NCBI Taxonomy" id="195064"/>
    <lineage>
        <taxon>Bacteria</taxon>
        <taxon>Pseudomonadati</taxon>
        <taxon>Pseudomonadota</taxon>
        <taxon>Gammaproteobacteria</taxon>
        <taxon>Chromatiales</taxon>
        <taxon>Ectothiorhodospiraceae</taxon>
        <taxon>Ectothiorhodospira</taxon>
    </lineage>
</organism>
<feature type="coiled-coil region" evidence="2">
    <location>
        <begin position="171"/>
        <end position="198"/>
    </location>
</feature>
<gene>
    <name evidence="1" type="primary">ubiJ</name>
    <name evidence="4" type="ORF">SAMN05421721_10832</name>
</gene>